<organism evidence="2 3">
    <name type="scientific">Mangrovivirga halotolerans</name>
    <dbReference type="NCBI Taxonomy" id="2993936"/>
    <lineage>
        <taxon>Bacteria</taxon>
        <taxon>Pseudomonadati</taxon>
        <taxon>Bacteroidota</taxon>
        <taxon>Cytophagia</taxon>
        <taxon>Cytophagales</taxon>
        <taxon>Mangrovivirgaceae</taxon>
        <taxon>Mangrovivirga</taxon>
    </lineage>
</organism>
<keyword evidence="1" id="KW-0732">Signal</keyword>
<feature type="signal peptide" evidence="1">
    <location>
        <begin position="1"/>
        <end position="20"/>
    </location>
</feature>
<gene>
    <name evidence="2" type="ORF">OO013_02915</name>
</gene>
<dbReference type="Pfam" id="PF09912">
    <property type="entry name" value="DUF2141"/>
    <property type="match status" value="1"/>
</dbReference>
<comment type="caution">
    <text evidence="2">The sequence shown here is derived from an EMBL/GenBank/DDBJ whole genome shotgun (WGS) entry which is preliminary data.</text>
</comment>
<evidence type="ECO:0000313" key="3">
    <source>
        <dbReference type="Proteomes" id="UP001209885"/>
    </source>
</evidence>
<reference evidence="2 3" key="1">
    <citation type="submission" date="2022-11" db="EMBL/GenBank/DDBJ databases">
        <title>The characterization of three novel Bacteroidetes species and genomic analysis of their roles in tidal elemental geochemical cycles.</title>
        <authorList>
            <person name="Ma K."/>
        </authorList>
    </citation>
    <scope>NUCLEOTIDE SEQUENCE [LARGE SCALE GENOMIC DNA]</scope>
    <source>
        <strain evidence="2 3">M17</strain>
    </source>
</reference>
<evidence type="ECO:0000313" key="2">
    <source>
        <dbReference type="EMBL" id="MCX2742799.1"/>
    </source>
</evidence>
<evidence type="ECO:0000256" key="1">
    <source>
        <dbReference type="SAM" id="SignalP"/>
    </source>
</evidence>
<name>A0ABT3RLW3_9BACT</name>
<dbReference type="InterPro" id="IPR018673">
    <property type="entry name" value="DUF2141"/>
</dbReference>
<dbReference type="RefSeq" id="WP_266055124.1">
    <property type="nucleotide sequence ID" value="NZ_JAPFQN010000002.1"/>
</dbReference>
<dbReference type="EMBL" id="JAPFQN010000002">
    <property type="protein sequence ID" value="MCX2742799.1"/>
    <property type="molecule type" value="Genomic_DNA"/>
</dbReference>
<feature type="chain" id="PRO_5045721450" evidence="1">
    <location>
        <begin position="21"/>
        <end position="141"/>
    </location>
</feature>
<keyword evidence="3" id="KW-1185">Reference proteome</keyword>
<sequence>MKKLALLLIVFTFTFINSFSQENEKIKIALDIQGIHNGKGQLIIRLYNANVNYPGNAFKTVKIELEPDTAGPFIIEDIAPGEYAIIVYQDKNMSEELEIGMMGPEEPLGYSNNASNPYGPAPFESAKMNFQEDSVITINLR</sequence>
<protein>
    <submittedName>
        <fullName evidence="2">DUF2141 domain-containing protein</fullName>
    </submittedName>
</protein>
<proteinExistence type="predicted"/>
<dbReference type="Proteomes" id="UP001209885">
    <property type="component" value="Unassembled WGS sequence"/>
</dbReference>
<accession>A0ABT3RLW3</accession>